<evidence type="ECO:0000313" key="2">
    <source>
        <dbReference type="Proteomes" id="UP000324222"/>
    </source>
</evidence>
<accession>A0A5B7D1D9</accession>
<sequence>MDVWRWYTSNIKKAFDIVPHGRLLWELESRLRGIMLNWIRII</sequence>
<protein>
    <recommendedName>
        <fullName evidence="3">Reverse transcriptase domain-containing protein</fullName>
    </recommendedName>
</protein>
<dbReference type="Proteomes" id="UP000324222">
    <property type="component" value="Unassembled WGS sequence"/>
</dbReference>
<comment type="caution">
    <text evidence="1">The sequence shown here is derived from an EMBL/GenBank/DDBJ whole genome shotgun (WGS) entry which is preliminary data.</text>
</comment>
<evidence type="ECO:0008006" key="3">
    <source>
        <dbReference type="Google" id="ProtNLM"/>
    </source>
</evidence>
<keyword evidence="2" id="KW-1185">Reference proteome</keyword>
<reference evidence="1 2" key="1">
    <citation type="submission" date="2019-05" db="EMBL/GenBank/DDBJ databases">
        <title>Another draft genome of Portunus trituberculatus and its Hox gene families provides insights of decapod evolution.</title>
        <authorList>
            <person name="Jeong J.-H."/>
            <person name="Song I."/>
            <person name="Kim S."/>
            <person name="Choi T."/>
            <person name="Kim D."/>
            <person name="Ryu S."/>
            <person name="Kim W."/>
        </authorList>
    </citation>
    <scope>NUCLEOTIDE SEQUENCE [LARGE SCALE GENOMIC DNA]</scope>
    <source>
        <tissue evidence="1">Muscle</tissue>
    </source>
</reference>
<dbReference type="AlphaFoldDB" id="A0A5B7D1D9"/>
<organism evidence="1 2">
    <name type="scientific">Portunus trituberculatus</name>
    <name type="common">Swimming crab</name>
    <name type="synonym">Neptunus trituberculatus</name>
    <dbReference type="NCBI Taxonomy" id="210409"/>
    <lineage>
        <taxon>Eukaryota</taxon>
        <taxon>Metazoa</taxon>
        <taxon>Ecdysozoa</taxon>
        <taxon>Arthropoda</taxon>
        <taxon>Crustacea</taxon>
        <taxon>Multicrustacea</taxon>
        <taxon>Malacostraca</taxon>
        <taxon>Eumalacostraca</taxon>
        <taxon>Eucarida</taxon>
        <taxon>Decapoda</taxon>
        <taxon>Pleocyemata</taxon>
        <taxon>Brachyura</taxon>
        <taxon>Eubrachyura</taxon>
        <taxon>Portunoidea</taxon>
        <taxon>Portunidae</taxon>
        <taxon>Portuninae</taxon>
        <taxon>Portunus</taxon>
    </lineage>
</organism>
<dbReference type="EMBL" id="VSRR010000397">
    <property type="protein sequence ID" value="MPC15021.1"/>
    <property type="molecule type" value="Genomic_DNA"/>
</dbReference>
<evidence type="ECO:0000313" key="1">
    <source>
        <dbReference type="EMBL" id="MPC15021.1"/>
    </source>
</evidence>
<name>A0A5B7D1D9_PORTR</name>
<gene>
    <name evidence="1" type="ORF">E2C01_007803</name>
</gene>
<proteinExistence type="predicted"/>